<evidence type="ECO:0000313" key="4">
    <source>
        <dbReference type="EMBL" id="MFC3530809.1"/>
    </source>
</evidence>
<keyword evidence="5" id="KW-1185">Reference proteome</keyword>
<accession>A0ABV7R987</accession>
<protein>
    <submittedName>
        <fullName evidence="4">Lytic transglycosylase domain-containing protein</fullName>
    </submittedName>
</protein>
<feature type="domain" description="Transglycosylase SLT" evidence="3">
    <location>
        <begin position="92"/>
        <end position="188"/>
    </location>
</feature>
<comment type="caution">
    <text evidence="4">The sequence shown here is derived from an EMBL/GenBank/DDBJ whole genome shotgun (WGS) entry which is preliminary data.</text>
</comment>
<comment type="similarity">
    <text evidence="1">Belongs to the transglycosylase Slt family.</text>
</comment>
<dbReference type="InterPro" id="IPR023346">
    <property type="entry name" value="Lysozyme-like_dom_sf"/>
</dbReference>
<dbReference type="InterPro" id="IPR000189">
    <property type="entry name" value="Transglyc_AS"/>
</dbReference>
<evidence type="ECO:0000259" key="3">
    <source>
        <dbReference type="Pfam" id="PF01464"/>
    </source>
</evidence>
<organism evidence="4 5">
    <name type="scientific">Vogesella facilis</name>
    <dbReference type="NCBI Taxonomy" id="1655232"/>
    <lineage>
        <taxon>Bacteria</taxon>
        <taxon>Pseudomonadati</taxon>
        <taxon>Pseudomonadota</taxon>
        <taxon>Betaproteobacteria</taxon>
        <taxon>Neisseriales</taxon>
        <taxon>Chromobacteriaceae</taxon>
        <taxon>Vogesella</taxon>
    </lineage>
</organism>
<feature type="chain" id="PRO_5046287762" evidence="2">
    <location>
        <begin position="29"/>
        <end position="213"/>
    </location>
</feature>
<dbReference type="PROSITE" id="PS00922">
    <property type="entry name" value="TRANSGLYCOSYLASE"/>
    <property type="match status" value="1"/>
</dbReference>
<feature type="signal peptide" evidence="2">
    <location>
        <begin position="1"/>
        <end position="28"/>
    </location>
</feature>
<evidence type="ECO:0000313" key="5">
    <source>
        <dbReference type="Proteomes" id="UP001595741"/>
    </source>
</evidence>
<sequence length="213" mass="23535">MFRRPPPRPKLTRPVLLALLMLAGSGLARGGSGDIYAFTDSDGVVHLSNVPQDHRYRLLQRGPAEPPQATGHGRHLAVSQQLRQRWGGLVDRTAQDLSMDAALLHAVVAAESGYNPQAVSPKGALGLMQLMPATAQRYGVADPLDPEQNMRGGALYLRDLMTRFQNNLHLVLAAYNAGEQAVLRYNNAVPPYQETRNYIPRVLDHYSRNLQRP</sequence>
<dbReference type="PANTHER" id="PTHR37423:SF2">
    <property type="entry name" value="MEMBRANE-BOUND LYTIC MUREIN TRANSGLYCOSYLASE C"/>
    <property type="match status" value="1"/>
</dbReference>
<dbReference type="Gene3D" id="1.10.530.10">
    <property type="match status" value="1"/>
</dbReference>
<evidence type="ECO:0000256" key="2">
    <source>
        <dbReference type="SAM" id="SignalP"/>
    </source>
</evidence>
<dbReference type="PANTHER" id="PTHR37423">
    <property type="entry name" value="SOLUBLE LYTIC MUREIN TRANSGLYCOSYLASE-RELATED"/>
    <property type="match status" value="1"/>
</dbReference>
<proteinExistence type="inferred from homology"/>
<dbReference type="Proteomes" id="UP001595741">
    <property type="component" value="Unassembled WGS sequence"/>
</dbReference>
<dbReference type="EMBL" id="JBHRXN010000002">
    <property type="protein sequence ID" value="MFC3530809.1"/>
    <property type="molecule type" value="Genomic_DNA"/>
</dbReference>
<reference evidence="5" key="1">
    <citation type="journal article" date="2019" name="Int. J. Syst. Evol. Microbiol.">
        <title>The Global Catalogue of Microorganisms (GCM) 10K type strain sequencing project: providing services to taxonomists for standard genome sequencing and annotation.</title>
        <authorList>
            <consortium name="The Broad Institute Genomics Platform"/>
            <consortium name="The Broad Institute Genome Sequencing Center for Infectious Disease"/>
            <person name="Wu L."/>
            <person name="Ma J."/>
        </authorList>
    </citation>
    <scope>NUCLEOTIDE SEQUENCE [LARGE SCALE GENOMIC DNA]</scope>
    <source>
        <strain evidence="5">KCTC 42742</strain>
    </source>
</reference>
<dbReference type="RefSeq" id="WP_386087586.1">
    <property type="nucleotide sequence ID" value="NZ_JBHRXN010000002.1"/>
</dbReference>
<dbReference type="InterPro" id="IPR008258">
    <property type="entry name" value="Transglycosylase_SLT_dom_1"/>
</dbReference>
<dbReference type="SUPFAM" id="SSF53955">
    <property type="entry name" value="Lysozyme-like"/>
    <property type="match status" value="1"/>
</dbReference>
<keyword evidence="2" id="KW-0732">Signal</keyword>
<dbReference type="Pfam" id="PF01464">
    <property type="entry name" value="SLT"/>
    <property type="match status" value="1"/>
</dbReference>
<evidence type="ECO:0000256" key="1">
    <source>
        <dbReference type="ARBA" id="ARBA00007734"/>
    </source>
</evidence>
<gene>
    <name evidence="4" type="ORF">ACFOLG_01285</name>
</gene>
<name>A0ABV7R987_9NEIS</name>
<dbReference type="CDD" id="cd00254">
    <property type="entry name" value="LT-like"/>
    <property type="match status" value="1"/>
</dbReference>